<gene>
    <name evidence="3" type="ORF">SK128_023317</name>
</gene>
<dbReference type="Gene3D" id="1.20.920.20">
    <property type="match status" value="1"/>
</dbReference>
<dbReference type="PANTHER" id="PTHR45703">
    <property type="entry name" value="DYNEIN HEAVY CHAIN"/>
    <property type="match status" value="1"/>
</dbReference>
<feature type="domain" description="Dynein heavy chain coiled coil stalk" evidence="2">
    <location>
        <begin position="42"/>
        <end position="166"/>
    </location>
</feature>
<dbReference type="GO" id="GO:0045505">
    <property type="term" value="F:dynein intermediate chain binding"/>
    <property type="evidence" value="ECO:0007669"/>
    <property type="project" value="InterPro"/>
</dbReference>
<dbReference type="AlphaFoldDB" id="A0AAN8ZUI0"/>
<accession>A0AAN8ZUI0</accession>
<dbReference type="Proteomes" id="UP001381693">
    <property type="component" value="Unassembled WGS sequence"/>
</dbReference>
<dbReference type="GO" id="GO:0007018">
    <property type="term" value="P:microtubule-based movement"/>
    <property type="evidence" value="ECO:0007669"/>
    <property type="project" value="InterPro"/>
</dbReference>
<evidence type="ECO:0000313" key="3">
    <source>
        <dbReference type="EMBL" id="KAK7051687.1"/>
    </source>
</evidence>
<organism evidence="3 4">
    <name type="scientific">Halocaridina rubra</name>
    <name type="common">Hawaiian red shrimp</name>
    <dbReference type="NCBI Taxonomy" id="373956"/>
    <lineage>
        <taxon>Eukaryota</taxon>
        <taxon>Metazoa</taxon>
        <taxon>Ecdysozoa</taxon>
        <taxon>Arthropoda</taxon>
        <taxon>Crustacea</taxon>
        <taxon>Multicrustacea</taxon>
        <taxon>Malacostraca</taxon>
        <taxon>Eumalacostraca</taxon>
        <taxon>Eucarida</taxon>
        <taxon>Decapoda</taxon>
        <taxon>Pleocyemata</taxon>
        <taxon>Caridea</taxon>
        <taxon>Atyoidea</taxon>
        <taxon>Atyidae</taxon>
        <taxon>Halocaridina</taxon>
    </lineage>
</organism>
<name>A0AAN8ZUI0_HALRR</name>
<keyword evidence="4" id="KW-1185">Reference proteome</keyword>
<dbReference type="GO" id="GO:0030286">
    <property type="term" value="C:dynein complex"/>
    <property type="evidence" value="ECO:0007669"/>
    <property type="project" value="InterPro"/>
</dbReference>
<dbReference type="InterPro" id="IPR026983">
    <property type="entry name" value="DHC"/>
</dbReference>
<evidence type="ECO:0000313" key="4">
    <source>
        <dbReference type="Proteomes" id="UP001381693"/>
    </source>
</evidence>
<evidence type="ECO:0000259" key="2">
    <source>
        <dbReference type="Pfam" id="PF12777"/>
    </source>
</evidence>
<dbReference type="GO" id="GO:0051959">
    <property type="term" value="F:dynein light intermediate chain binding"/>
    <property type="evidence" value="ECO:0007669"/>
    <property type="project" value="InterPro"/>
</dbReference>
<proteinExistence type="predicted"/>
<protein>
    <recommendedName>
        <fullName evidence="2">Dynein heavy chain coiled coil stalk domain-containing protein</fullName>
    </recommendedName>
</protein>
<feature type="coiled-coil region" evidence="1">
    <location>
        <begin position="54"/>
        <end position="120"/>
    </location>
</feature>
<comment type="caution">
    <text evidence="3">The sequence shown here is derived from an EMBL/GenBank/DDBJ whole genome shotgun (WGS) entry which is preliminary data.</text>
</comment>
<dbReference type="InterPro" id="IPR024743">
    <property type="entry name" value="Dynein_HC_stalk"/>
</dbReference>
<dbReference type="EMBL" id="JAXCGZ010021396">
    <property type="protein sequence ID" value="KAK7051687.1"/>
    <property type="molecule type" value="Genomic_DNA"/>
</dbReference>
<reference evidence="3 4" key="1">
    <citation type="submission" date="2023-11" db="EMBL/GenBank/DDBJ databases">
        <title>Halocaridina rubra genome assembly.</title>
        <authorList>
            <person name="Smith C."/>
        </authorList>
    </citation>
    <scope>NUCLEOTIDE SEQUENCE [LARGE SCALE GENOMIC DNA]</scope>
    <source>
        <strain evidence="3">EP-1</strain>
        <tissue evidence="3">Whole</tissue>
    </source>
</reference>
<evidence type="ECO:0000256" key="1">
    <source>
        <dbReference type="SAM" id="Coils"/>
    </source>
</evidence>
<sequence length="170" mass="19091">MLEKEKNMTVTVSDFVEACQVTLRLLARRRAQLRELLSLFKGGMDKLQETSASAEELKGELGELEPELKATQEEGQRLTHALAQKKNQVTDIREQMVAQEEKVREKNESVNTMNEELVQEVGEAIPALEAGEKGIKALDKKDLVEVRVLNKPPDQVLAVMEPICLLLNVK</sequence>
<keyword evidence="1" id="KW-0175">Coiled coil</keyword>
<dbReference type="Pfam" id="PF12777">
    <property type="entry name" value="MT"/>
    <property type="match status" value="1"/>
</dbReference>